<dbReference type="EnsemblMetazoa" id="Aqu2.1.05891_001">
    <property type="protein sequence ID" value="Aqu2.1.05891_001"/>
    <property type="gene ID" value="Aqu2.1.05891"/>
</dbReference>
<dbReference type="Proteomes" id="UP000007879">
    <property type="component" value="Unassembled WGS sequence"/>
</dbReference>
<feature type="region of interest" description="Disordered" evidence="1">
    <location>
        <begin position="65"/>
        <end position="111"/>
    </location>
</feature>
<dbReference type="EnsemblMetazoa" id="XM_020007105.1">
    <property type="protein sequence ID" value="XP_019862664.1"/>
    <property type="gene ID" value="LOC109591358"/>
</dbReference>
<proteinExistence type="predicted"/>
<dbReference type="KEGG" id="aqu:109591358"/>
<dbReference type="AlphaFoldDB" id="A0A1X7SUW6"/>
<dbReference type="InParanoid" id="A0A1X7SUW6"/>
<protein>
    <submittedName>
        <fullName evidence="2">Uncharacterized protein</fullName>
    </submittedName>
</protein>
<reference evidence="2" key="2">
    <citation type="submission" date="2017-05" db="UniProtKB">
        <authorList>
            <consortium name="EnsemblMetazoa"/>
        </authorList>
    </citation>
    <scope>IDENTIFICATION</scope>
</reference>
<accession>A0A1X7SUW6</accession>
<keyword evidence="3" id="KW-1185">Reference proteome</keyword>
<evidence type="ECO:0000313" key="2">
    <source>
        <dbReference type="EnsemblMetazoa" id="Aqu2.1.05891_001"/>
    </source>
</evidence>
<evidence type="ECO:0000313" key="3">
    <source>
        <dbReference type="Proteomes" id="UP000007879"/>
    </source>
</evidence>
<feature type="compositionally biased region" description="Polar residues" evidence="1">
    <location>
        <begin position="69"/>
        <end position="85"/>
    </location>
</feature>
<reference evidence="3" key="1">
    <citation type="journal article" date="2010" name="Nature">
        <title>The Amphimedon queenslandica genome and the evolution of animal complexity.</title>
        <authorList>
            <person name="Srivastava M."/>
            <person name="Simakov O."/>
            <person name="Chapman J."/>
            <person name="Fahey B."/>
            <person name="Gauthier M.E."/>
            <person name="Mitros T."/>
            <person name="Richards G.S."/>
            <person name="Conaco C."/>
            <person name="Dacre M."/>
            <person name="Hellsten U."/>
            <person name="Larroux C."/>
            <person name="Putnam N.H."/>
            <person name="Stanke M."/>
            <person name="Adamska M."/>
            <person name="Darling A."/>
            <person name="Degnan S.M."/>
            <person name="Oakley T.H."/>
            <person name="Plachetzki D.C."/>
            <person name="Zhai Y."/>
            <person name="Adamski M."/>
            <person name="Calcino A."/>
            <person name="Cummins S.F."/>
            <person name="Goodstein D.M."/>
            <person name="Harris C."/>
            <person name="Jackson D.J."/>
            <person name="Leys S.P."/>
            <person name="Shu S."/>
            <person name="Woodcroft B.J."/>
            <person name="Vervoort M."/>
            <person name="Kosik K.S."/>
            <person name="Manning G."/>
            <person name="Degnan B.M."/>
            <person name="Rokhsar D.S."/>
        </authorList>
    </citation>
    <scope>NUCLEOTIDE SEQUENCE [LARGE SCALE GENOMIC DNA]</scope>
</reference>
<gene>
    <name evidence="2" type="primary">109591358</name>
</gene>
<sequence length="111" mass="12574">MLDCWAINPTDRPKAIEISNGLERWTPDLSAQIEVQSQHPDYQNMSTILEWARKSREVGQYHLLENTGEEGTTSDVNRATPTLVNGSYDHLSPPTGYDKVINNNDEDVPIY</sequence>
<organism evidence="2">
    <name type="scientific">Amphimedon queenslandica</name>
    <name type="common">Sponge</name>
    <dbReference type="NCBI Taxonomy" id="400682"/>
    <lineage>
        <taxon>Eukaryota</taxon>
        <taxon>Metazoa</taxon>
        <taxon>Porifera</taxon>
        <taxon>Demospongiae</taxon>
        <taxon>Heteroscleromorpha</taxon>
        <taxon>Haplosclerida</taxon>
        <taxon>Niphatidae</taxon>
        <taxon>Amphimedon</taxon>
    </lineage>
</organism>
<name>A0A1X7SUW6_AMPQE</name>
<evidence type="ECO:0000256" key="1">
    <source>
        <dbReference type="SAM" id="MobiDB-lite"/>
    </source>
</evidence>